<feature type="repeat" description="ANK" evidence="3">
    <location>
        <begin position="253"/>
        <end position="282"/>
    </location>
</feature>
<feature type="repeat" description="ANK" evidence="3">
    <location>
        <begin position="384"/>
        <end position="416"/>
    </location>
</feature>
<dbReference type="PROSITE" id="PS50297">
    <property type="entry name" value="ANK_REP_REGION"/>
    <property type="match status" value="6"/>
</dbReference>
<feature type="repeat" description="ANK" evidence="3">
    <location>
        <begin position="487"/>
        <end position="519"/>
    </location>
</feature>
<organism evidence="4 5">
    <name type="scientific">Aureobasidium mustum</name>
    <dbReference type="NCBI Taxonomy" id="2773714"/>
    <lineage>
        <taxon>Eukaryota</taxon>
        <taxon>Fungi</taxon>
        <taxon>Dikarya</taxon>
        <taxon>Ascomycota</taxon>
        <taxon>Pezizomycotina</taxon>
        <taxon>Dothideomycetes</taxon>
        <taxon>Dothideomycetidae</taxon>
        <taxon>Dothideales</taxon>
        <taxon>Saccotheciaceae</taxon>
        <taxon>Aureobasidium</taxon>
    </lineage>
</organism>
<dbReference type="PROSITE" id="PS50088">
    <property type="entry name" value="ANK_REPEAT"/>
    <property type="match status" value="11"/>
</dbReference>
<keyword evidence="2 3" id="KW-0040">ANK repeat</keyword>
<sequence length="799" mass="88448">MLQSIPDEQKDDTIRLLQLLIYSDEPLDLEEAVDALAVDLTAEPYFEPEYRTPVPTEIIISCTSLVMIERVDILSPDNYRQVLQLAHFSVQQYLKSDQVDPGWKHFLSETHAKASNARLCLAYCFDLDRYGIEDDGLDYDDEYLKQRPFTNTAARIWTQYAVQVKAQDNKLLALIKDFLFSDKRERARLNWLRMKDSEDQLIPNREWYTEWFRASPEKLVPLTIASACGLYHSVESLLLCNTDPNVFCPVWGSALYAASYGGHEDIVRLLLYHGARPNMRAGRVELSIAISSPISTKRLEIFQALLQYVVDVNVCDEVVGLPLVQAAAHGDRRIVDTLLQKGAQVEAIDNQERKALQAAAVYGDDEIVRKLLEHNADVNSSGKPNGSALISACYWGHEQVVRTLLKNGANISNQSGQYHYKTALDAACHLGQEVIFRLLIKHVGENSLHFDEGSLDKCLISACNGGHDKIVKLLLEHEVNVNVPHISFGSPLLTASEYGHEEVVRLLLDHGADVHQAWQSRNRSNVRALYLACKEGHEGLVELLLDHGADVNAQGGDLDTALMLVCDRSYERLVELLLARGANINQVGEAYGTALILACMQRRESVVKILLAHEADLDQAEVSSRSFHNASVSRTPLLHIIAMAKPLRDGRLSGSQAAWLRILEKLVAAGADVNKADDQGQTPLHYAAVSGSPNLTTTLIEAGALLDQVDGDGQTPLSEAAKCKFKGSTEVLLNAGARTDMQDCDGRTALHHAAEHGWLEICTILVEAGAKLDVLDSQGLTPLQLAEQEDHTEVVTFLL</sequence>
<evidence type="ECO:0000256" key="1">
    <source>
        <dbReference type="ARBA" id="ARBA00022737"/>
    </source>
</evidence>
<keyword evidence="1" id="KW-0677">Repeat</keyword>
<dbReference type="PANTHER" id="PTHR24198">
    <property type="entry name" value="ANKYRIN REPEAT AND PROTEIN KINASE DOMAIN-CONTAINING PROTEIN"/>
    <property type="match status" value="1"/>
</dbReference>
<name>A0A9N8JGL3_9PEZI</name>
<dbReference type="OrthoDB" id="539213at2759"/>
<evidence type="ECO:0000256" key="2">
    <source>
        <dbReference type="ARBA" id="ARBA00023043"/>
    </source>
</evidence>
<keyword evidence="5" id="KW-1185">Reference proteome</keyword>
<dbReference type="Pfam" id="PF00023">
    <property type="entry name" value="Ank"/>
    <property type="match status" value="2"/>
</dbReference>
<proteinExistence type="predicted"/>
<feature type="repeat" description="ANK" evidence="3">
    <location>
        <begin position="351"/>
        <end position="383"/>
    </location>
</feature>
<feature type="repeat" description="ANK" evidence="3">
    <location>
        <begin position="778"/>
        <end position="799"/>
    </location>
</feature>
<gene>
    <name evidence="4" type="ORF">AWRI4233_LOCUS159</name>
</gene>
<dbReference type="SUPFAM" id="SSF48403">
    <property type="entry name" value="Ankyrin repeat"/>
    <property type="match status" value="2"/>
</dbReference>
<dbReference type="EMBL" id="CAIJEO010000002">
    <property type="protein sequence ID" value="CAD0085349.1"/>
    <property type="molecule type" value="Genomic_DNA"/>
</dbReference>
<dbReference type="AlphaFoldDB" id="A0A9N8JGL3"/>
<evidence type="ECO:0000313" key="4">
    <source>
        <dbReference type="EMBL" id="CAD0085349.1"/>
    </source>
</evidence>
<dbReference type="Pfam" id="PF12796">
    <property type="entry name" value="Ank_2"/>
    <property type="match status" value="4"/>
</dbReference>
<dbReference type="Proteomes" id="UP000714618">
    <property type="component" value="Unassembled WGS sequence"/>
</dbReference>
<dbReference type="InterPro" id="IPR002110">
    <property type="entry name" value="Ankyrin_rpt"/>
</dbReference>
<dbReference type="Pfam" id="PF13637">
    <property type="entry name" value="Ank_4"/>
    <property type="match status" value="1"/>
</dbReference>
<feature type="repeat" description="ANK" evidence="3">
    <location>
        <begin position="557"/>
        <end position="589"/>
    </location>
</feature>
<reference evidence="4" key="1">
    <citation type="submission" date="2020-06" db="EMBL/GenBank/DDBJ databases">
        <authorList>
            <person name="Onetto C."/>
        </authorList>
    </citation>
    <scope>NUCLEOTIDE SEQUENCE</scope>
</reference>
<feature type="repeat" description="ANK" evidence="3">
    <location>
        <begin position="524"/>
        <end position="556"/>
    </location>
</feature>
<dbReference type="PANTHER" id="PTHR24198:SF165">
    <property type="entry name" value="ANKYRIN REPEAT-CONTAINING PROTEIN-RELATED"/>
    <property type="match status" value="1"/>
</dbReference>
<feature type="repeat" description="ANK" evidence="3">
    <location>
        <begin position="679"/>
        <end position="711"/>
    </location>
</feature>
<feature type="repeat" description="ANK" evidence="3">
    <location>
        <begin position="712"/>
        <end position="744"/>
    </location>
</feature>
<feature type="repeat" description="ANK" evidence="3">
    <location>
        <begin position="745"/>
        <end position="777"/>
    </location>
</feature>
<evidence type="ECO:0000256" key="3">
    <source>
        <dbReference type="PROSITE-ProRule" id="PRU00023"/>
    </source>
</evidence>
<dbReference type="InterPro" id="IPR036770">
    <property type="entry name" value="Ankyrin_rpt-contain_sf"/>
</dbReference>
<evidence type="ECO:0000313" key="5">
    <source>
        <dbReference type="Proteomes" id="UP000714618"/>
    </source>
</evidence>
<dbReference type="Gene3D" id="1.25.40.20">
    <property type="entry name" value="Ankyrin repeat-containing domain"/>
    <property type="match status" value="4"/>
</dbReference>
<dbReference type="SMART" id="SM00248">
    <property type="entry name" value="ANK"/>
    <property type="match status" value="15"/>
</dbReference>
<evidence type="ECO:0008006" key="6">
    <source>
        <dbReference type="Google" id="ProtNLM"/>
    </source>
</evidence>
<accession>A0A9N8JGL3</accession>
<comment type="caution">
    <text evidence="4">The sequence shown here is derived from an EMBL/GenBank/DDBJ whole genome shotgun (WGS) entry which is preliminary data.</text>
</comment>
<protein>
    <recommendedName>
        <fullName evidence="6">Ankyrin</fullName>
    </recommendedName>
</protein>
<feature type="repeat" description="ANK" evidence="3">
    <location>
        <begin position="322"/>
        <end position="350"/>
    </location>
</feature>